<dbReference type="Gene3D" id="3.40.50.300">
    <property type="entry name" value="P-loop containing nucleotide triphosphate hydrolases"/>
    <property type="match status" value="2"/>
</dbReference>
<dbReference type="InterPro" id="IPR027417">
    <property type="entry name" value="P-loop_NTPase"/>
</dbReference>
<proteinExistence type="predicted"/>
<organism evidence="2">
    <name type="scientific">Planktothricoides sp. SpSt-374</name>
    <dbReference type="NCBI Taxonomy" id="2282167"/>
    <lineage>
        <taxon>Bacteria</taxon>
        <taxon>Bacillati</taxon>
        <taxon>Cyanobacteriota</taxon>
        <taxon>Cyanophyceae</taxon>
        <taxon>Oscillatoriophycideae</taxon>
        <taxon>Oscillatoriales</taxon>
        <taxon>Oscillatoriaceae</taxon>
        <taxon>Planktothricoides</taxon>
    </lineage>
</organism>
<protein>
    <recommendedName>
        <fullName evidence="1">Endonuclease GajA/Old nuclease/RecF-like AAA domain-containing protein</fullName>
    </recommendedName>
</protein>
<name>A0A7C3VSE6_9CYAN</name>
<accession>A0A7C3VSE6</accession>
<comment type="caution">
    <text evidence="2">The sequence shown here is derived from an EMBL/GenBank/DDBJ whole genome shotgun (WGS) entry which is preliminary data.</text>
</comment>
<gene>
    <name evidence="2" type="ORF">ENR15_09345</name>
</gene>
<dbReference type="EMBL" id="DSPX01000093">
    <property type="protein sequence ID" value="HGG00835.1"/>
    <property type="molecule type" value="Genomic_DNA"/>
</dbReference>
<dbReference type="AlphaFoldDB" id="A0A7C3VSE6"/>
<dbReference type="PANTHER" id="PTHR43581:SF4">
    <property type="entry name" value="ATP_GTP PHOSPHATASE"/>
    <property type="match status" value="1"/>
</dbReference>
<evidence type="ECO:0000259" key="1">
    <source>
        <dbReference type="Pfam" id="PF13175"/>
    </source>
</evidence>
<evidence type="ECO:0000313" key="2">
    <source>
        <dbReference type="EMBL" id="HGG00835.1"/>
    </source>
</evidence>
<dbReference type="InterPro" id="IPR041685">
    <property type="entry name" value="AAA_GajA/Old/RecF-like"/>
</dbReference>
<dbReference type="SUPFAM" id="SSF52540">
    <property type="entry name" value="P-loop containing nucleoside triphosphate hydrolases"/>
    <property type="match status" value="1"/>
</dbReference>
<feature type="domain" description="Endonuclease GajA/Old nuclease/RecF-like AAA" evidence="1">
    <location>
        <begin position="233"/>
        <end position="326"/>
    </location>
</feature>
<feature type="domain" description="Endonuclease GajA/Old nuclease/RecF-like AAA" evidence="1">
    <location>
        <begin position="1"/>
        <end position="79"/>
    </location>
</feature>
<dbReference type="PANTHER" id="PTHR43581">
    <property type="entry name" value="ATP/GTP PHOSPHATASE"/>
    <property type="match status" value="1"/>
</dbReference>
<sequence length="375" mass="41903">MLRSITIKNYRCFESFHVDGLAPINLIAGANNSGKTSLLESVYLVGNQLQPASLFDVMSHRREIVDRPVFSEVNPENTRVWSLRKEIAIKQLFFGHHLDYNQKISIASESTTIESPLLFHISLRPAQNQISVGPNWDKHHINMDMVVDYGSHGNTAVGQWSTPVIDDGYIGAQLVSQLPIAAPSQPQNQAFFLTPRRPDFYEMASQLWPKITLTDKEAIVIEALQIIEPDLQGINFTINTRLTSHGLVKLGRQKEPIPLGTMGGGIGQILNLISAAVVLENGILLIDEIDTGLHYQVQADMWILLLKIANQLKLQIFATTHSYDCIAAFSEALHKSGNSSQGKLFRLDWRGEQVRAIEYPADYLGVAVRQDIEVR</sequence>
<dbReference type="CDD" id="cd00267">
    <property type="entry name" value="ABC_ATPase"/>
    <property type="match status" value="1"/>
</dbReference>
<reference evidence="2" key="1">
    <citation type="journal article" date="2020" name="mSystems">
        <title>Genome- and Community-Level Interaction Insights into Carbon Utilization and Element Cycling Functions of Hydrothermarchaeota in Hydrothermal Sediment.</title>
        <authorList>
            <person name="Zhou Z."/>
            <person name="Liu Y."/>
            <person name="Xu W."/>
            <person name="Pan J."/>
            <person name="Luo Z.H."/>
            <person name="Li M."/>
        </authorList>
    </citation>
    <scope>NUCLEOTIDE SEQUENCE [LARGE SCALE GENOMIC DNA]</scope>
    <source>
        <strain evidence="2">SpSt-374</strain>
    </source>
</reference>
<dbReference type="Pfam" id="PF13175">
    <property type="entry name" value="AAA_15"/>
    <property type="match status" value="2"/>
</dbReference>
<dbReference type="InterPro" id="IPR051396">
    <property type="entry name" value="Bact_Antivir_Def_Nuclease"/>
</dbReference>